<comment type="subcellular location">
    <subcellularLocation>
        <location evidence="2">Cell membrane</location>
        <topology evidence="2">Lipid-anchor</topology>
    </subcellularLocation>
</comment>
<keyword evidence="3" id="KW-1133">Transmembrane helix</keyword>
<dbReference type="OrthoDB" id="9770517at2"/>
<keyword evidence="5" id="KW-1185">Reference proteome</keyword>
<dbReference type="NCBIfam" id="TIGR01845">
    <property type="entry name" value="outer_NodT"/>
    <property type="match status" value="1"/>
</dbReference>
<dbReference type="Proteomes" id="UP000267268">
    <property type="component" value="Chromosome 2"/>
</dbReference>
<dbReference type="GO" id="GO:0015562">
    <property type="term" value="F:efflux transmembrane transporter activity"/>
    <property type="evidence" value="ECO:0007669"/>
    <property type="project" value="InterPro"/>
</dbReference>
<keyword evidence="2" id="KW-0449">Lipoprotein</keyword>
<feature type="transmembrane region" description="Helical" evidence="3">
    <location>
        <begin position="20"/>
        <end position="38"/>
    </location>
</feature>
<evidence type="ECO:0000256" key="2">
    <source>
        <dbReference type="RuleBase" id="RU362097"/>
    </source>
</evidence>
<sequence>MKQCYIKIVKKVTSDLFTTFMKKIIYFLSLLLIPFVGYSQKAHSLDSIPESWNVETNDSTLAIVENVANWWKIFNDPILNELVNKAVDNNLNIKVAVQRIEQGRLIHKQSQAAYYPSVALNASANFSNVGISPTDNTDNTMIYNTGVSMYWEIDVFGRIRKGVKAANYSYKQAQEDMKSVMVSVLGEVSSAYVRLRMYQNQIIVAESNIKAQLKALDLARDRFQSGLTSKLDVLQAEAMYASTNASIHTLNAQVIAEVNLIQVFIGEYPERLKIALLDVKELPGVPVQLQTLLPVDMVRQRPDIKSAENGLMAMVANEELANAELLPTLAIQGNVGFVSNDASDWINSDGLAYYVGPKLSWNLFSGLYEKRNKQIAKVEMQQAQLNYQNTVLTAMKEVENSLSNIKELKGAMTWLDQTVSASEESVNLSIDQYQQGIIDYQPVLNSQQSLLLAQNEQVQTKGNLLGQIIALYQSLGGNWVE</sequence>
<dbReference type="EMBL" id="CP034563">
    <property type="protein sequence ID" value="AZQ65432.1"/>
    <property type="molecule type" value="Genomic_DNA"/>
</dbReference>
<evidence type="ECO:0000256" key="1">
    <source>
        <dbReference type="ARBA" id="ARBA00007613"/>
    </source>
</evidence>
<name>A0A3Q9FT79_9BACT</name>
<organism evidence="4 5">
    <name type="scientific">Flammeovirga pectinis</name>
    <dbReference type="NCBI Taxonomy" id="2494373"/>
    <lineage>
        <taxon>Bacteria</taxon>
        <taxon>Pseudomonadati</taxon>
        <taxon>Bacteroidota</taxon>
        <taxon>Cytophagia</taxon>
        <taxon>Cytophagales</taxon>
        <taxon>Flammeovirgaceae</taxon>
        <taxon>Flammeovirga</taxon>
    </lineage>
</organism>
<dbReference type="Pfam" id="PF02321">
    <property type="entry name" value="OEP"/>
    <property type="match status" value="2"/>
</dbReference>
<keyword evidence="2 3" id="KW-0472">Membrane</keyword>
<dbReference type="SUPFAM" id="SSF56954">
    <property type="entry name" value="Outer membrane efflux proteins (OEP)"/>
    <property type="match status" value="1"/>
</dbReference>
<keyword evidence="2 3" id="KW-0812">Transmembrane</keyword>
<dbReference type="AlphaFoldDB" id="A0A3Q9FT79"/>
<comment type="similarity">
    <text evidence="1 2">Belongs to the outer membrane factor (OMF) (TC 1.B.17) family.</text>
</comment>
<keyword evidence="2" id="KW-1134">Transmembrane beta strand</keyword>
<dbReference type="Gene3D" id="2.20.200.10">
    <property type="entry name" value="Outer membrane efflux proteins (OEP)"/>
    <property type="match status" value="1"/>
</dbReference>
<proteinExistence type="inferred from homology"/>
<evidence type="ECO:0000313" key="5">
    <source>
        <dbReference type="Proteomes" id="UP000267268"/>
    </source>
</evidence>
<protein>
    <submittedName>
        <fullName evidence="4">TolC family protein</fullName>
    </submittedName>
</protein>
<evidence type="ECO:0000256" key="3">
    <source>
        <dbReference type="SAM" id="Phobius"/>
    </source>
</evidence>
<dbReference type="InterPro" id="IPR003423">
    <property type="entry name" value="OMP_efflux"/>
</dbReference>
<keyword evidence="2" id="KW-0564">Palmitate</keyword>
<dbReference type="InterPro" id="IPR010131">
    <property type="entry name" value="MdtP/NodT-like"/>
</dbReference>
<dbReference type="PANTHER" id="PTHR30203">
    <property type="entry name" value="OUTER MEMBRANE CATION EFFLUX PROTEIN"/>
    <property type="match status" value="1"/>
</dbReference>
<dbReference type="PANTHER" id="PTHR30203:SF31">
    <property type="entry name" value="RND EFFLUX SYSTEM, OUTER MEMBRANE LIPOPROTEIN, NODT"/>
    <property type="match status" value="1"/>
</dbReference>
<dbReference type="KEGG" id="fll:EI427_24795"/>
<evidence type="ECO:0000313" key="4">
    <source>
        <dbReference type="EMBL" id="AZQ65432.1"/>
    </source>
</evidence>
<gene>
    <name evidence="4" type="ORF">EI427_24795</name>
</gene>
<dbReference type="Gene3D" id="1.20.1600.10">
    <property type="entry name" value="Outer membrane efflux proteins (OEP)"/>
    <property type="match status" value="1"/>
</dbReference>
<dbReference type="GO" id="GO:0005886">
    <property type="term" value="C:plasma membrane"/>
    <property type="evidence" value="ECO:0007669"/>
    <property type="project" value="UniProtKB-SubCell"/>
</dbReference>
<reference evidence="4 5" key="1">
    <citation type="submission" date="2018-12" db="EMBL/GenBank/DDBJ databases">
        <title>Flammeovirga pectinis sp. nov., isolated from the gut of the Korean scallop, Patinopecten yessoensis.</title>
        <authorList>
            <person name="Bae J.-W."/>
            <person name="Jeong Y.-S."/>
            <person name="Kang W."/>
        </authorList>
    </citation>
    <scope>NUCLEOTIDE SEQUENCE [LARGE SCALE GENOMIC DNA]</scope>
    <source>
        <strain evidence="4 5">L12M1</strain>
    </source>
</reference>
<accession>A0A3Q9FT79</accession>